<dbReference type="GO" id="GO:0015986">
    <property type="term" value="P:proton motive force-driven ATP synthesis"/>
    <property type="evidence" value="ECO:0007669"/>
    <property type="project" value="InterPro"/>
</dbReference>
<evidence type="ECO:0000256" key="7">
    <source>
        <dbReference type="ARBA" id="ARBA00023065"/>
    </source>
</evidence>
<dbReference type="OrthoDB" id="8902296at2759"/>
<dbReference type="InterPro" id="IPR008387">
    <property type="entry name" value="ATP_synth_f6_mt"/>
</dbReference>
<evidence type="ECO:0000256" key="3">
    <source>
        <dbReference type="ARBA" id="ARBA00022448"/>
    </source>
</evidence>
<dbReference type="AlphaFoldDB" id="A0A8J2LFI0"/>
<dbReference type="GO" id="GO:0015078">
    <property type="term" value="F:proton transmembrane transporter activity"/>
    <property type="evidence" value="ECO:0007669"/>
    <property type="project" value="InterPro"/>
</dbReference>
<comment type="similarity">
    <text evidence="2">Belongs to the eukaryotic ATPase subunit F6 family.</text>
</comment>
<keyword evidence="7" id="KW-0406">Ion transport</keyword>
<comment type="caution">
    <text evidence="10">The sequence shown here is derived from an EMBL/GenBank/DDBJ whole genome shotgun (WGS) entry which is preliminary data.</text>
</comment>
<dbReference type="GO" id="GO:0045259">
    <property type="term" value="C:proton-transporting ATP synthase complex"/>
    <property type="evidence" value="ECO:0007669"/>
    <property type="project" value="UniProtKB-KW"/>
</dbReference>
<gene>
    <name evidence="10" type="ORF">AFUS01_LOCUS40480</name>
</gene>
<proteinExistence type="inferred from homology"/>
<protein>
    <recommendedName>
        <fullName evidence="12">ATP synthase-coupling factor 6, mitochondrial</fullName>
    </recommendedName>
</protein>
<evidence type="ECO:0000256" key="6">
    <source>
        <dbReference type="ARBA" id="ARBA00022792"/>
    </source>
</evidence>
<dbReference type="PANTHER" id="PTHR12441">
    <property type="entry name" value="ATP SYNTHASE COUPLING FACTOR 6, MITOCHONDRIAL"/>
    <property type="match status" value="1"/>
</dbReference>
<dbReference type="PANTHER" id="PTHR12441:SF10">
    <property type="entry name" value="ATP SYNTHASE-COUPLING FACTOR 6, MITOCHONDRIAL"/>
    <property type="match status" value="1"/>
</dbReference>
<keyword evidence="5" id="KW-0375">Hydrogen ion transport</keyword>
<reference evidence="10" key="1">
    <citation type="submission" date="2021-06" db="EMBL/GenBank/DDBJ databases">
        <authorList>
            <person name="Hodson N. C."/>
            <person name="Mongue J. A."/>
            <person name="Jaron S. K."/>
        </authorList>
    </citation>
    <scope>NUCLEOTIDE SEQUENCE</scope>
</reference>
<evidence type="ECO:0000256" key="9">
    <source>
        <dbReference type="ARBA" id="ARBA00023136"/>
    </source>
</evidence>
<name>A0A8J2LFI0_9HEXA</name>
<dbReference type="PIRSF" id="PIRSF002455">
    <property type="entry name" value="ATP_synthase_coupling_factor_6"/>
    <property type="match status" value="1"/>
</dbReference>
<dbReference type="FunFam" id="1.10.246.110:FF:000001">
    <property type="entry name" value="ATP synthase-coupling factor 6, mitochondrial"/>
    <property type="match status" value="1"/>
</dbReference>
<evidence type="ECO:0000256" key="5">
    <source>
        <dbReference type="ARBA" id="ARBA00022781"/>
    </source>
</evidence>
<evidence type="ECO:0000313" key="11">
    <source>
        <dbReference type="Proteomes" id="UP000708208"/>
    </source>
</evidence>
<keyword evidence="11" id="KW-1185">Reference proteome</keyword>
<keyword evidence="8" id="KW-0496">Mitochondrion</keyword>
<evidence type="ECO:0000256" key="8">
    <source>
        <dbReference type="ARBA" id="ARBA00023128"/>
    </source>
</evidence>
<organism evidence="10 11">
    <name type="scientific">Allacma fusca</name>
    <dbReference type="NCBI Taxonomy" id="39272"/>
    <lineage>
        <taxon>Eukaryota</taxon>
        <taxon>Metazoa</taxon>
        <taxon>Ecdysozoa</taxon>
        <taxon>Arthropoda</taxon>
        <taxon>Hexapoda</taxon>
        <taxon>Collembola</taxon>
        <taxon>Symphypleona</taxon>
        <taxon>Sminthuridae</taxon>
        <taxon>Allacma</taxon>
    </lineage>
</organism>
<evidence type="ECO:0000256" key="1">
    <source>
        <dbReference type="ARBA" id="ARBA00004273"/>
    </source>
</evidence>
<evidence type="ECO:0000256" key="4">
    <source>
        <dbReference type="ARBA" id="ARBA00022547"/>
    </source>
</evidence>
<keyword evidence="9" id="KW-0472">Membrane</keyword>
<evidence type="ECO:0000313" key="10">
    <source>
        <dbReference type="EMBL" id="CAG7830693.1"/>
    </source>
</evidence>
<evidence type="ECO:0008006" key="12">
    <source>
        <dbReference type="Google" id="ProtNLM"/>
    </source>
</evidence>
<keyword evidence="3" id="KW-0813">Transport</keyword>
<keyword evidence="6" id="KW-0999">Mitochondrion inner membrane</keyword>
<dbReference type="EMBL" id="CAJVCH010557133">
    <property type="protein sequence ID" value="CAG7830693.1"/>
    <property type="molecule type" value="Genomic_DNA"/>
</dbReference>
<accession>A0A8J2LFI0</accession>
<dbReference type="GO" id="GO:0005743">
    <property type="term" value="C:mitochondrial inner membrane"/>
    <property type="evidence" value="ECO:0007669"/>
    <property type="project" value="UniProtKB-SubCell"/>
</dbReference>
<sequence length="93" mass="10283">MRKSGRNLGFTAIVGQKATDPIQNLFVQAIREYDQKSKAAGGKLVEPTPETERELKSELDRVAKIFGGGEGVDMTKFPSFKFQDPQIDPINQA</sequence>
<keyword evidence="4" id="KW-0138">CF(0)</keyword>
<evidence type="ECO:0000256" key="2">
    <source>
        <dbReference type="ARBA" id="ARBA00007346"/>
    </source>
</evidence>
<dbReference type="Proteomes" id="UP000708208">
    <property type="component" value="Unassembled WGS sequence"/>
</dbReference>
<comment type="subcellular location">
    <subcellularLocation>
        <location evidence="1">Mitochondrion inner membrane</location>
    </subcellularLocation>
</comment>
<dbReference type="Pfam" id="PF05511">
    <property type="entry name" value="ATP-synt_F6"/>
    <property type="match status" value="1"/>
</dbReference>